<dbReference type="PANTHER" id="PTHR13620:SF109">
    <property type="entry name" value="3'-5' EXONUCLEASE"/>
    <property type="match status" value="1"/>
</dbReference>
<evidence type="ECO:0000259" key="11">
    <source>
        <dbReference type="SMART" id="SM00474"/>
    </source>
</evidence>
<evidence type="ECO:0000256" key="1">
    <source>
        <dbReference type="ARBA" id="ARBA00004123"/>
    </source>
</evidence>
<dbReference type="GO" id="GO:0006139">
    <property type="term" value="P:nucleobase-containing compound metabolic process"/>
    <property type="evidence" value="ECO:0007669"/>
    <property type="project" value="InterPro"/>
</dbReference>
<dbReference type="SMART" id="SM00474">
    <property type="entry name" value="35EXOc"/>
    <property type="match status" value="1"/>
</dbReference>
<dbReference type="OrthoDB" id="1920326at2759"/>
<organism evidence="12 13">
    <name type="scientific">Hebeloma cylindrosporum</name>
    <dbReference type="NCBI Taxonomy" id="76867"/>
    <lineage>
        <taxon>Eukaryota</taxon>
        <taxon>Fungi</taxon>
        <taxon>Dikarya</taxon>
        <taxon>Basidiomycota</taxon>
        <taxon>Agaricomycotina</taxon>
        <taxon>Agaricomycetes</taxon>
        <taxon>Agaricomycetidae</taxon>
        <taxon>Agaricales</taxon>
        <taxon>Agaricineae</taxon>
        <taxon>Hymenogastraceae</taxon>
        <taxon>Hebeloma</taxon>
    </lineage>
</organism>
<keyword evidence="7" id="KW-0539">Nucleus</keyword>
<feature type="compositionally biased region" description="Polar residues" evidence="10">
    <location>
        <begin position="362"/>
        <end position="373"/>
    </location>
</feature>
<dbReference type="SUPFAM" id="SSF53098">
    <property type="entry name" value="Ribonuclease H-like"/>
    <property type="match status" value="1"/>
</dbReference>
<keyword evidence="4" id="KW-0378">Hydrolase</keyword>
<dbReference type="InterPro" id="IPR036397">
    <property type="entry name" value="RNaseH_sf"/>
</dbReference>
<accession>A0A0C2YF05</accession>
<dbReference type="GO" id="GO:0005634">
    <property type="term" value="C:nucleus"/>
    <property type="evidence" value="ECO:0007669"/>
    <property type="project" value="UniProtKB-SubCell"/>
</dbReference>
<proteinExistence type="predicted"/>
<evidence type="ECO:0000256" key="5">
    <source>
        <dbReference type="ARBA" id="ARBA00022839"/>
    </source>
</evidence>
<evidence type="ECO:0000256" key="6">
    <source>
        <dbReference type="ARBA" id="ARBA00022842"/>
    </source>
</evidence>
<dbReference type="EMBL" id="KN831769">
    <property type="protein sequence ID" value="KIM48368.1"/>
    <property type="molecule type" value="Genomic_DNA"/>
</dbReference>
<dbReference type="InterPro" id="IPR051132">
    <property type="entry name" value="3-5_Exonuclease_domain"/>
</dbReference>
<evidence type="ECO:0000256" key="7">
    <source>
        <dbReference type="ARBA" id="ARBA00023242"/>
    </source>
</evidence>
<feature type="compositionally biased region" description="Basic residues" evidence="10">
    <location>
        <begin position="480"/>
        <end position="491"/>
    </location>
</feature>
<dbReference type="GO" id="GO:0008408">
    <property type="term" value="F:3'-5' exonuclease activity"/>
    <property type="evidence" value="ECO:0007669"/>
    <property type="project" value="InterPro"/>
</dbReference>
<dbReference type="PANTHER" id="PTHR13620">
    <property type="entry name" value="3-5 EXONUCLEASE"/>
    <property type="match status" value="1"/>
</dbReference>
<reference evidence="12 13" key="1">
    <citation type="submission" date="2014-04" db="EMBL/GenBank/DDBJ databases">
        <authorList>
            <consortium name="DOE Joint Genome Institute"/>
            <person name="Kuo A."/>
            <person name="Gay G."/>
            <person name="Dore J."/>
            <person name="Kohler A."/>
            <person name="Nagy L.G."/>
            <person name="Floudas D."/>
            <person name="Copeland A."/>
            <person name="Barry K.W."/>
            <person name="Cichocki N."/>
            <person name="Veneault-Fourrey C."/>
            <person name="LaButti K."/>
            <person name="Lindquist E.A."/>
            <person name="Lipzen A."/>
            <person name="Lundell T."/>
            <person name="Morin E."/>
            <person name="Murat C."/>
            <person name="Sun H."/>
            <person name="Tunlid A."/>
            <person name="Henrissat B."/>
            <person name="Grigoriev I.V."/>
            <person name="Hibbett D.S."/>
            <person name="Martin F."/>
            <person name="Nordberg H.P."/>
            <person name="Cantor M.N."/>
            <person name="Hua S.X."/>
        </authorList>
    </citation>
    <scope>NUCLEOTIDE SEQUENCE [LARGE SCALE GENOMIC DNA]</scope>
    <source>
        <strain evidence="13">h7</strain>
    </source>
</reference>
<dbReference type="STRING" id="686832.A0A0C2YF05"/>
<keyword evidence="3" id="KW-0479">Metal-binding</keyword>
<keyword evidence="6" id="KW-0460">Magnesium</keyword>
<evidence type="ECO:0000313" key="13">
    <source>
        <dbReference type="Proteomes" id="UP000053424"/>
    </source>
</evidence>
<feature type="region of interest" description="Disordered" evidence="10">
    <location>
        <begin position="1"/>
        <end position="37"/>
    </location>
</feature>
<protein>
    <recommendedName>
        <fullName evidence="8">3'-5' exonuclease</fullName>
    </recommendedName>
    <alternativeName>
        <fullName evidence="9">Werner Syndrome-like exonuclease</fullName>
    </alternativeName>
</protein>
<evidence type="ECO:0000256" key="4">
    <source>
        <dbReference type="ARBA" id="ARBA00022801"/>
    </source>
</evidence>
<evidence type="ECO:0000313" key="12">
    <source>
        <dbReference type="EMBL" id="KIM48368.1"/>
    </source>
</evidence>
<keyword evidence="2" id="KW-0540">Nuclease</keyword>
<feature type="compositionally biased region" description="Low complexity" evidence="10">
    <location>
        <begin position="26"/>
        <end position="37"/>
    </location>
</feature>
<dbReference type="CDD" id="cd06141">
    <property type="entry name" value="WRN_exo"/>
    <property type="match status" value="1"/>
</dbReference>
<sequence>MSESPLGGDPAGSTSLSEALHQSQEAQAAATIAQARPRPAPTMAYSWKEYNPNARTLYIRNHDEANKELSKLGAGPQALGFDLEWKPTYLKGAGENPVALVQLANSDTTFLLQISAMREFPSKLTEVLANPLIVKTGVAIQSDARKLYIDFGKDMYNCVDLSLLARTVDNDRWEGKYNSSLGLARLIEIYEYRLLPKDKITRSNWEANLNPKQVEYASNDAHAGYILYRKLESMISWLTNPPKSIWYTFSFVSGYLVDAEGFRWQANNPTYDPGPPPPPRPPREPKNTDGAETPLRESEDVSVIAKPAPNFKRKYGGLQDTRERQSDQVNIATPESSGMSVPQSRDHHFNRQRRHQRNNLQSSPIQGSSSQVPLQRPGPNVHHQRTQYHNTPHHPPFVGSSAQTRLPHHVHPPHPQYQKAIPSRPHPPPSPTISPRLQASSAFPTIPPRNVPLNGDLPSDTPYVTIPQAPSGPINPFPKPHVRRPRPRARHFPPDTTKP</sequence>
<feature type="region of interest" description="Disordered" evidence="10">
    <location>
        <begin position="266"/>
        <end position="499"/>
    </location>
</feature>
<evidence type="ECO:0000256" key="9">
    <source>
        <dbReference type="ARBA" id="ARBA00042761"/>
    </source>
</evidence>
<dbReference type="GO" id="GO:0003676">
    <property type="term" value="F:nucleic acid binding"/>
    <property type="evidence" value="ECO:0007669"/>
    <property type="project" value="InterPro"/>
</dbReference>
<dbReference type="Proteomes" id="UP000053424">
    <property type="component" value="Unassembled WGS sequence"/>
</dbReference>
<evidence type="ECO:0000256" key="10">
    <source>
        <dbReference type="SAM" id="MobiDB-lite"/>
    </source>
</evidence>
<keyword evidence="13" id="KW-1185">Reference proteome</keyword>
<dbReference type="GO" id="GO:0046872">
    <property type="term" value="F:metal ion binding"/>
    <property type="evidence" value="ECO:0007669"/>
    <property type="project" value="UniProtKB-KW"/>
</dbReference>
<gene>
    <name evidence="12" type="ORF">M413DRAFT_440097</name>
</gene>
<dbReference type="InterPro" id="IPR002562">
    <property type="entry name" value="3'-5'_exonuclease_dom"/>
</dbReference>
<feature type="compositionally biased region" description="Polar residues" evidence="10">
    <location>
        <begin position="327"/>
        <end position="343"/>
    </location>
</feature>
<comment type="subcellular location">
    <subcellularLocation>
        <location evidence="1">Nucleus</location>
    </subcellularLocation>
</comment>
<evidence type="ECO:0000256" key="2">
    <source>
        <dbReference type="ARBA" id="ARBA00022722"/>
    </source>
</evidence>
<feature type="domain" description="3'-5' exonuclease" evidence="11">
    <location>
        <begin position="56"/>
        <end position="236"/>
    </location>
</feature>
<evidence type="ECO:0000256" key="3">
    <source>
        <dbReference type="ARBA" id="ARBA00022723"/>
    </source>
</evidence>
<feature type="compositionally biased region" description="Polar residues" evidence="10">
    <location>
        <begin position="12"/>
        <end position="25"/>
    </location>
</feature>
<name>A0A0C2YF05_HEBCY</name>
<dbReference type="Pfam" id="PF01612">
    <property type="entry name" value="DNA_pol_A_exo1"/>
    <property type="match status" value="1"/>
</dbReference>
<keyword evidence="5" id="KW-0269">Exonuclease</keyword>
<reference evidence="13" key="2">
    <citation type="submission" date="2015-01" db="EMBL/GenBank/DDBJ databases">
        <title>Evolutionary Origins and Diversification of the Mycorrhizal Mutualists.</title>
        <authorList>
            <consortium name="DOE Joint Genome Institute"/>
            <consortium name="Mycorrhizal Genomics Consortium"/>
            <person name="Kohler A."/>
            <person name="Kuo A."/>
            <person name="Nagy L.G."/>
            <person name="Floudas D."/>
            <person name="Copeland A."/>
            <person name="Barry K.W."/>
            <person name="Cichocki N."/>
            <person name="Veneault-Fourrey C."/>
            <person name="LaButti K."/>
            <person name="Lindquist E.A."/>
            <person name="Lipzen A."/>
            <person name="Lundell T."/>
            <person name="Morin E."/>
            <person name="Murat C."/>
            <person name="Riley R."/>
            <person name="Ohm R."/>
            <person name="Sun H."/>
            <person name="Tunlid A."/>
            <person name="Henrissat B."/>
            <person name="Grigoriev I.V."/>
            <person name="Hibbett D.S."/>
            <person name="Martin F."/>
        </authorList>
    </citation>
    <scope>NUCLEOTIDE SEQUENCE [LARGE SCALE GENOMIC DNA]</scope>
    <source>
        <strain evidence="13">h7</strain>
    </source>
</reference>
<dbReference type="Gene3D" id="3.30.420.10">
    <property type="entry name" value="Ribonuclease H-like superfamily/Ribonuclease H"/>
    <property type="match status" value="1"/>
</dbReference>
<dbReference type="HOGENOM" id="CLU_042421_0_0_1"/>
<dbReference type="InterPro" id="IPR012337">
    <property type="entry name" value="RNaseH-like_sf"/>
</dbReference>
<dbReference type="AlphaFoldDB" id="A0A0C2YF05"/>
<feature type="compositionally biased region" description="Basic and acidic residues" evidence="10">
    <location>
        <begin position="281"/>
        <end position="299"/>
    </location>
</feature>
<evidence type="ECO:0000256" key="8">
    <source>
        <dbReference type="ARBA" id="ARBA00040531"/>
    </source>
</evidence>